<keyword evidence="5" id="KW-1185">Reference proteome</keyword>
<evidence type="ECO:0000313" key="4">
    <source>
        <dbReference type="EMBL" id="OZG55134.1"/>
    </source>
</evidence>
<dbReference type="RefSeq" id="WP_094690333.1">
    <property type="nucleotide sequence ID" value="NZ_JACBYZ010000001.1"/>
</dbReference>
<reference evidence="4 5" key="1">
    <citation type="journal article" date="2017" name="BMC Genomics">
        <title>Comparative genomic and phylogenomic analyses of the Bifidobacteriaceae family.</title>
        <authorList>
            <person name="Lugli G.A."/>
            <person name="Milani C."/>
            <person name="Turroni F."/>
            <person name="Duranti S."/>
            <person name="Mancabelli L."/>
            <person name="Mangifesta M."/>
            <person name="Ferrario C."/>
            <person name="Modesto M."/>
            <person name="Mattarelli P."/>
            <person name="Jiri K."/>
            <person name="van Sinderen D."/>
            <person name="Ventura M."/>
        </authorList>
    </citation>
    <scope>NUCLEOTIDE SEQUENCE [LARGE SCALE GENOMIC DNA]</scope>
    <source>
        <strain evidence="4 5">LMG 21773</strain>
    </source>
</reference>
<evidence type="ECO:0000256" key="1">
    <source>
        <dbReference type="SAM" id="MobiDB-lite"/>
    </source>
</evidence>
<keyword evidence="2" id="KW-0812">Transmembrane</keyword>
<feature type="region of interest" description="Disordered" evidence="1">
    <location>
        <begin position="1"/>
        <end position="140"/>
    </location>
</feature>
<keyword evidence="2" id="KW-0472">Membrane</keyword>
<proteinExistence type="predicted"/>
<dbReference type="EMBL" id="MWWU01000005">
    <property type="protein sequence ID" value="OZG55134.1"/>
    <property type="molecule type" value="Genomic_DNA"/>
</dbReference>
<organism evidence="4 5">
    <name type="scientific">Aeriscardovia aeriphila</name>
    <dbReference type="NCBI Taxonomy" id="218139"/>
    <lineage>
        <taxon>Bacteria</taxon>
        <taxon>Bacillati</taxon>
        <taxon>Actinomycetota</taxon>
        <taxon>Actinomycetes</taxon>
        <taxon>Bifidobacteriales</taxon>
        <taxon>Bifidobacteriaceae</taxon>
        <taxon>Aeriscardovia</taxon>
    </lineage>
</organism>
<evidence type="ECO:0000259" key="3">
    <source>
        <dbReference type="Pfam" id="PF12089"/>
    </source>
</evidence>
<gene>
    <name evidence="4" type="ORF">AEAE_1256</name>
</gene>
<dbReference type="AlphaFoldDB" id="A0A261F7R8"/>
<dbReference type="Pfam" id="PF12089">
    <property type="entry name" value="DUF3566"/>
    <property type="match status" value="1"/>
</dbReference>
<keyword evidence="2" id="KW-1133">Transmembrane helix</keyword>
<feature type="compositionally biased region" description="Low complexity" evidence="1">
    <location>
        <begin position="123"/>
        <end position="140"/>
    </location>
</feature>
<evidence type="ECO:0000256" key="2">
    <source>
        <dbReference type="SAM" id="Phobius"/>
    </source>
</evidence>
<name>A0A261F7R8_9BIFI</name>
<protein>
    <recommendedName>
        <fullName evidence="3">DUF3566 domain-containing protein</fullName>
    </recommendedName>
</protein>
<feature type="domain" description="DUF3566" evidence="3">
    <location>
        <begin position="194"/>
        <end position="311"/>
    </location>
</feature>
<sequence length="312" mass="31632">MPDQNDLFSQPAQVSQPSTQAPESLSDALNEAEEDNMESISGLSEQQIRESVAQQVEQARRNSASSQASDGTGAASDSVSGSEGSEDATDSEAPAGTGLSEFLSSEEAESAQAGAHGAGDGAAAGSASGAASGTSGVAGHRTAMGSAASVATATAGAAAAGAAAASGRSRSAVDQPEIVSNRRKPRRVRVPKARRMRLSIVKFDPWSVAKVSFMLGIANGIIQVVCATILWWMLDAIGVFDKVSSLVNSTGLTGKTGFNVSAILSMGQVVSAVTIFAIFELVLIVIIAVVCAFLYNVVSSLVGGLHVVLGDD</sequence>
<feature type="transmembrane region" description="Helical" evidence="2">
    <location>
        <begin position="269"/>
        <end position="295"/>
    </location>
</feature>
<evidence type="ECO:0000313" key="5">
    <source>
        <dbReference type="Proteomes" id="UP000228976"/>
    </source>
</evidence>
<dbReference type="Proteomes" id="UP000228976">
    <property type="component" value="Unassembled WGS sequence"/>
</dbReference>
<comment type="caution">
    <text evidence="4">The sequence shown here is derived from an EMBL/GenBank/DDBJ whole genome shotgun (WGS) entry which is preliminary data.</text>
</comment>
<dbReference type="InterPro" id="IPR021949">
    <property type="entry name" value="DUF3566_TM"/>
</dbReference>
<feature type="transmembrane region" description="Helical" evidence="2">
    <location>
        <begin position="211"/>
        <end position="234"/>
    </location>
</feature>
<accession>A0A261F7R8</accession>
<dbReference type="OrthoDB" id="3240216at2"/>
<feature type="compositionally biased region" description="Polar residues" evidence="1">
    <location>
        <begin position="1"/>
        <end position="23"/>
    </location>
</feature>
<feature type="compositionally biased region" description="Low complexity" evidence="1">
    <location>
        <begin position="61"/>
        <end position="83"/>
    </location>
</feature>